<evidence type="ECO:0000259" key="1">
    <source>
        <dbReference type="Pfam" id="PF18651"/>
    </source>
</evidence>
<dbReference type="Pfam" id="PF20009">
    <property type="entry name" value="GEVED"/>
    <property type="match status" value="2"/>
</dbReference>
<organism evidence="3 4">
    <name type="scientific">Alcanivorax jadensis T9</name>
    <dbReference type="NCBI Taxonomy" id="1177181"/>
    <lineage>
        <taxon>Bacteria</taxon>
        <taxon>Pseudomonadati</taxon>
        <taxon>Pseudomonadota</taxon>
        <taxon>Gammaproteobacteria</taxon>
        <taxon>Oceanospirillales</taxon>
        <taxon>Alcanivoracaceae</taxon>
        <taxon>Alcanivorax</taxon>
    </lineage>
</organism>
<evidence type="ECO:0008006" key="5">
    <source>
        <dbReference type="Google" id="ProtNLM"/>
    </source>
</evidence>
<dbReference type="InterPro" id="IPR045474">
    <property type="entry name" value="GEVED"/>
</dbReference>
<evidence type="ECO:0000259" key="2">
    <source>
        <dbReference type="Pfam" id="PF20009"/>
    </source>
</evidence>
<dbReference type="Gene3D" id="2.60.40.10">
    <property type="entry name" value="Immunoglobulins"/>
    <property type="match status" value="1"/>
</dbReference>
<dbReference type="InterPro" id="IPR013783">
    <property type="entry name" value="Ig-like_fold"/>
</dbReference>
<comment type="caution">
    <text evidence="3">The sequence shown here is derived from an EMBL/GenBank/DDBJ whole genome shotgun (WGS) entry which is preliminary data.</text>
</comment>
<evidence type="ECO:0000313" key="4">
    <source>
        <dbReference type="Proteomes" id="UP000029443"/>
    </source>
</evidence>
<feature type="domain" description="GEVED" evidence="2">
    <location>
        <begin position="598"/>
        <end position="682"/>
    </location>
</feature>
<dbReference type="Pfam" id="PF18651">
    <property type="entry name" value="CshA_NR2"/>
    <property type="match status" value="1"/>
</dbReference>
<name>A0ABR4WFJ1_9GAMM</name>
<evidence type="ECO:0000313" key="3">
    <source>
        <dbReference type="EMBL" id="KGD62346.1"/>
    </source>
</evidence>
<accession>A0ABR4WFJ1</accession>
<dbReference type="Proteomes" id="UP000029443">
    <property type="component" value="Unassembled WGS sequence"/>
</dbReference>
<protein>
    <recommendedName>
        <fullName evidence="5">DUF11 domain-containing protein</fullName>
    </recommendedName>
</protein>
<dbReference type="Gene3D" id="2.60.120.200">
    <property type="match status" value="1"/>
</dbReference>
<dbReference type="InterPro" id="IPR019825">
    <property type="entry name" value="Lectin_legB_Mn/Ca_BS"/>
</dbReference>
<sequence>MFGGALGVGGLNPAVAVEFDTYDNGSGYGDIANDHTAIYNPENYANSSGGGAASLYSSVEDLGNIEDGNWHTVQLNWDPASDQLQYFFDGNLTSTVNVDFVNTVFSGDPNVYFGFTASTGGSSNLQKICVTSAPPQVLVDYGDAPISFGEPSHILGSNLQLGDEVSPDALSYDDEDAAADSFDDGVIFPGALPNLTPIEVSVSGDDGYLQAWVDWNGDGVFDDPQERIATDLQDEDGDGIILVTAAPSGTVVEGDTYARFRWSSVQELDATEGAPDGEVEDYLITSRSVSLCEAGSSASGGGIASGGNGPFRDAIYWLDWNCLGKSVFQTSDVILKSWVYGPVEIRATVSDITSPIEPYVTGSWTGDLLDDLYVGVNPIGLGNVDNTNPSFRIDWEVFLQGDPISAEIIIADAEDTDNGESIISETNGGPWELFAVAPGTNDLQMRFENGGERMLLSSLPGNGVGSFLAMTQGVMTTRHTINTGGGQALAFGVFIQKDHGDIAGGYPESGGHFASRVAQGGGKPTADTDINNISLATLAAPEPYLGVIPPGPEEADQNSANADADGAEEEGVVFSSLVPGSNATLDIIVTETSAGQGYLQGWIDWNRDSDLNDAGEQVALNVRDNGPEDTNPAAGEIRLNVFVPPGAFVGDTYARFRFANAPDVPAGGLLVMGGEVEDYKVTVAPAATAGPLSGWVFEDNGVGAMAHDGQKGPDEPGLANVPVTLYHDVDNNGQCSASDPVLAEATTDGDGAWQLVAALADVGKSACLVVATPNGLLSVSENSGSAGAGINSGAANDDVMSLTVPATGTVWDGILFGDAGLPILEPDQQGVVAPGGSRFYSHRFTARSAGNVDFVLEAPTTSPAAPAWNDALYRDDNCNGELDGADASLPLVGVNVTAGDRLCLLAKVFAPADAPVEALHSRPLSATQTYTGTAFQATAQVTDTTRLAAGQLQLEKQVRNIGPDGIANTGDDVDATDTTANQAAPGDVLRYRLIFRNQGSNPLTEVIVTDSTPAYSALNAAATCPAALPAALSACALSAPDGSNGSGYQGGLQWQFTGELQPGGQGAVSYDVRVSQD</sequence>
<reference evidence="3 4" key="1">
    <citation type="submission" date="2012-09" db="EMBL/GenBank/DDBJ databases">
        <title>Genome Sequence of alkane-degrading Bacterium Alcanivorax jadensis T9.</title>
        <authorList>
            <person name="Lai Q."/>
            <person name="Shao Z."/>
        </authorList>
    </citation>
    <scope>NUCLEOTIDE SEQUENCE [LARGE SCALE GENOMIC DNA]</scope>
    <source>
        <strain evidence="3 4">T9</strain>
    </source>
</reference>
<dbReference type="SUPFAM" id="SSF49899">
    <property type="entry name" value="Concanavalin A-like lectins/glucanases"/>
    <property type="match status" value="1"/>
</dbReference>
<dbReference type="NCBIfam" id="TIGR01451">
    <property type="entry name" value="B_ant_repeat"/>
    <property type="match status" value="1"/>
</dbReference>
<dbReference type="InterPro" id="IPR047589">
    <property type="entry name" value="DUF11_rpt"/>
</dbReference>
<dbReference type="PROSITE" id="PS00307">
    <property type="entry name" value="LECTIN_LEGUME_BETA"/>
    <property type="match status" value="1"/>
</dbReference>
<dbReference type="InterPro" id="IPR056573">
    <property type="entry name" value="Lectin_L-type_dom"/>
</dbReference>
<gene>
    <name evidence="3" type="ORF">T9A_00637</name>
</gene>
<feature type="domain" description="GEVED" evidence="2">
    <location>
        <begin position="208"/>
        <end position="285"/>
    </location>
</feature>
<feature type="domain" description="Surface adhesin CshA non-repetitive" evidence="1">
    <location>
        <begin position="313"/>
        <end position="494"/>
    </location>
</feature>
<dbReference type="Pfam" id="PF18483">
    <property type="entry name" value="Lectin_L-type_dom"/>
    <property type="match status" value="1"/>
</dbReference>
<dbReference type="EMBL" id="ARXU01000002">
    <property type="protein sequence ID" value="KGD62346.1"/>
    <property type="molecule type" value="Genomic_DNA"/>
</dbReference>
<proteinExistence type="predicted"/>
<dbReference type="InterPro" id="IPR040683">
    <property type="entry name" value="CshA_NR2"/>
</dbReference>
<dbReference type="InterPro" id="IPR013320">
    <property type="entry name" value="ConA-like_dom_sf"/>
</dbReference>
<keyword evidence="4" id="KW-1185">Reference proteome</keyword>
<dbReference type="CDD" id="cd01951">
    <property type="entry name" value="lectin_L-type"/>
    <property type="match status" value="1"/>
</dbReference>